<comment type="subcellular location">
    <subcellularLocation>
        <location evidence="1">Nucleus</location>
    </subcellularLocation>
</comment>
<dbReference type="GO" id="GO:0003677">
    <property type="term" value="F:DNA binding"/>
    <property type="evidence" value="ECO:0007669"/>
    <property type="project" value="InterPro"/>
</dbReference>
<feature type="domain" description="Zn(2)-C6 fungal-type" evidence="5">
    <location>
        <begin position="53"/>
        <end position="83"/>
    </location>
</feature>
<evidence type="ECO:0000313" key="6">
    <source>
        <dbReference type="EMBL" id="MDI1485274.1"/>
    </source>
</evidence>
<feature type="region of interest" description="Disordered" evidence="4">
    <location>
        <begin position="1"/>
        <end position="51"/>
    </location>
</feature>
<keyword evidence="7" id="KW-1185">Reference proteome</keyword>
<protein>
    <recommendedName>
        <fullName evidence="5">Zn(2)-C6 fungal-type domain-containing protein</fullName>
    </recommendedName>
</protein>
<dbReference type="SMART" id="SM00066">
    <property type="entry name" value="GAL4"/>
    <property type="match status" value="1"/>
</dbReference>
<evidence type="ECO:0000256" key="3">
    <source>
        <dbReference type="ARBA" id="ARBA00023242"/>
    </source>
</evidence>
<dbReference type="PROSITE" id="PS00463">
    <property type="entry name" value="ZN2_CY6_FUNGAL_1"/>
    <property type="match status" value="1"/>
</dbReference>
<proteinExistence type="predicted"/>
<dbReference type="GO" id="GO:0008270">
    <property type="term" value="F:zinc ion binding"/>
    <property type="evidence" value="ECO:0007669"/>
    <property type="project" value="InterPro"/>
</dbReference>
<dbReference type="GO" id="GO:0000981">
    <property type="term" value="F:DNA-binding transcription factor activity, RNA polymerase II-specific"/>
    <property type="evidence" value="ECO:0007669"/>
    <property type="project" value="InterPro"/>
</dbReference>
<dbReference type="Pfam" id="PF04082">
    <property type="entry name" value="Fungal_trans"/>
    <property type="match status" value="1"/>
</dbReference>
<sequence length="623" mass="70083">MPPQWHGQQQWLPPGHHPSADPTSSLLLPPSANAGVNNTPQKEKRHRNKPSLSCEVCTVKKTKCDRVRPECFACQKRKTPCQYSSLADMIEESHRAQGHETPRKRPRTTKKGDENSVVFSPDAATPIRVADLANAKRINASMPLGPAAAAAASSPVMYNPERPASRPTDRTPSRSSTGSSPTLLSNIPFSHPTASNLFKVEHPFTNYWTHQGGLAEVIHVLPSKEQSDILIATYFDVVDPVYPLIHRESFEKDYEDFWIMQPTDSNHQDGSLVALIFVMLAMGTQFVAIPSPDQKEQTAEFYISAAHQALRVINYLGRPSIRTMQTMVLMIYFLMNDNHASDAWAFAGILTRHASALGINRNPATVKPQANTHEKQQRLKLWQAVLFQDTFFTIILKLPPTTMHSDCHVEDLVTEVDPRSLTLYDGATDVTYIVSMWKLANLVQPNICIPRSLDLPICDSQASRDRLVGSFQSLYASLPSPFRTFEEQAVWGLASRNKRLARQMLFLTSNYYHCLMLVYADEQVVESDVYGTLDSAHEAISSFFLLHKLFPEEARVWYHFQHRAFSEALVIAELVKNRGNEMGMVPKMMRAKDDVLRMIGILGVMSDHDVVARTRVSVLSKYI</sequence>
<dbReference type="PANTHER" id="PTHR31001">
    <property type="entry name" value="UNCHARACTERIZED TRANSCRIPTIONAL REGULATORY PROTEIN"/>
    <property type="match status" value="1"/>
</dbReference>
<dbReference type="SMART" id="SM00906">
    <property type="entry name" value="Fungal_trans"/>
    <property type="match status" value="1"/>
</dbReference>
<dbReference type="InterPro" id="IPR007219">
    <property type="entry name" value="XnlR_reg_dom"/>
</dbReference>
<dbReference type="InterPro" id="IPR036864">
    <property type="entry name" value="Zn2-C6_fun-type_DNA-bd_sf"/>
</dbReference>
<reference evidence="6" key="1">
    <citation type="journal article" date="2023" name="Genome Biol. Evol.">
        <title>First Whole Genome Sequence and Flow Cytometry Genome Size Data for the Lichen-Forming Fungus Ramalina farinacea (Ascomycota).</title>
        <authorList>
            <person name="Llewellyn T."/>
            <person name="Mian S."/>
            <person name="Hill R."/>
            <person name="Leitch I.J."/>
            <person name="Gaya E."/>
        </authorList>
    </citation>
    <scope>NUCLEOTIDE SEQUENCE</scope>
    <source>
        <strain evidence="6">LIQ254RAFAR</strain>
    </source>
</reference>
<comment type="caution">
    <text evidence="6">The sequence shown here is derived from an EMBL/GenBank/DDBJ whole genome shotgun (WGS) entry which is preliminary data.</text>
</comment>
<dbReference type="SUPFAM" id="SSF57701">
    <property type="entry name" value="Zn2/Cys6 DNA-binding domain"/>
    <property type="match status" value="1"/>
</dbReference>
<evidence type="ECO:0000256" key="4">
    <source>
        <dbReference type="SAM" id="MobiDB-lite"/>
    </source>
</evidence>
<feature type="region of interest" description="Disordered" evidence="4">
    <location>
        <begin position="93"/>
        <end position="120"/>
    </location>
</feature>
<dbReference type="Gene3D" id="4.10.240.10">
    <property type="entry name" value="Zn(2)-C6 fungal-type DNA-binding domain"/>
    <property type="match status" value="1"/>
</dbReference>
<dbReference type="GO" id="GO:0006351">
    <property type="term" value="P:DNA-templated transcription"/>
    <property type="evidence" value="ECO:0007669"/>
    <property type="project" value="InterPro"/>
</dbReference>
<feature type="compositionally biased region" description="Basic and acidic residues" evidence="4">
    <location>
        <begin position="93"/>
        <end position="103"/>
    </location>
</feature>
<evidence type="ECO:0000256" key="1">
    <source>
        <dbReference type="ARBA" id="ARBA00004123"/>
    </source>
</evidence>
<dbReference type="InterPro" id="IPR050613">
    <property type="entry name" value="Sec_Metabolite_Reg"/>
</dbReference>
<accession>A0AA43QGL2</accession>
<dbReference type="CDD" id="cd12148">
    <property type="entry name" value="fungal_TF_MHR"/>
    <property type="match status" value="1"/>
</dbReference>
<feature type="region of interest" description="Disordered" evidence="4">
    <location>
        <begin position="153"/>
        <end position="186"/>
    </location>
</feature>
<organism evidence="6 7">
    <name type="scientific">Ramalina farinacea</name>
    <dbReference type="NCBI Taxonomy" id="258253"/>
    <lineage>
        <taxon>Eukaryota</taxon>
        <taxon>Fungi</taxon>
        <taxon>Dikarya</taxon>
        <taxon>Ascomycota</taxon>
        <taxon>Pezizomycotina</taxon>
        <taxon>Lecanoromycetes</taxon>
        <taxon>OSLEUM clade</taxon>
        <taxon>Lecanoromycetidae</taxon>
        <taxon>Lecanorales</taxon>
        <taxon>Lecanorineae</taxon>
        <taxon>Ramalinaceae</taxon>
        <taxon>Ramalina</taxon>
    </lineage>
</organism>
<dbReference type="Proteomes" id="UP001161017">
    <property type="component" value="Unassembled WGS sequence"/>
</dbReference>
<dbReference type="PROSITE" id="PS50048">
    <property type="entry name" value="ZN2_CY6_FUNGAL_2"/>
    <property type="match status" value="1"/>
</dbReference>
<keyword evidence="2" id="KW-0479">Metal-binding</keyword>
<name>A0AA43QGL2_9LECA</name>
<dbReference type="InterPro" id="IPR001138">
    <property type="entry name" value="Zn2Cys6_DnaBD"/>
</dbReference>
<gene>
    <name evidence="6" type="ORF">OHK93_000411</name>
</gene>
<dbReference type="AlphaFoldDB" id="A0AA43QGL2"/>
<dbReference type="EMBL" id="JAPUFD010000001">
    <property type="protein sequence ID" value="MDI1485274.1"/>
    <property type="molecule type" value="Genomic_DNA"/>
</dbReference>
<dbReference type="CDD" id="cd00067">
    <property type="entry name" value="GAL4"/>
    <property type="match status" value="1"/>
</dbReference>
<evidence type="ECO:0000313" key="7">
    <source>
        <dbReference type="Proteomes" id="UP001161017"/>
    </source>
</evidence>
<dbReference type="PANTHER" id="PTHR31001:SF81">
    <property type="entry name" value="ZN(II)2CYS6 TRANSCRIPTION FACTOR"/>
    <property type="match status" value="1"/>
</dbReference>
<feature type="compositionally biased region" description="Polar residues" evidence="4">
    <location>
        <begin position="1"/>
        <end position="11"/>
    </location>
</feature>
<dbReference type="Pfam" id="PF00172">
    <property type="entry name" value="Zn_clus"/>
    <property type="match status" value="1"/>
</dbReference>
<feature type="compositionally biased region" description="Low complexity" evidence="4">
    <location>
        <begin position="173"/>
        <end position="182"/>
    </location>
</feature>
<evidence type="ECO:0000259" key="5">
    <source>
        <dbReference type="PROSITE" id="PS50048"/>
    </source>
</evidence>
<feature type="compositionally biased region" description="Basic and acidic residues" evidence="4">
    <location>
        <begin position="163"/>
        <end position="172"/>
    </location>
</feature>
<dbReference type="GO" id="GO:0005634">
    <property type="term" value="C:nucleus"/>
    <property type="evidence" value="ECO:0007669"/>
    <property type="project" value="UniProtKB-SubCell"/>
</dbReference>
<evidence type="ECO:0000256" key="2">
    <source>
        <dbReference type="ARBA" id="ARBA00022723"/>
    </source>
</evidence>
<keyword evidence="3" id="KW-0539">Nucleus</keyword>